<organism evidence="2 3">
    <name type="scientific">Streptomyces yaizuensis</name>
    <dbReference type="NCBI Taxonomy" id="2989713"/>
    <lineage>
        <taxon>Bacteria</taxon>
        <taxon>Bacillati</taxon>
        <taxon>Actinomycetota</taxon>
        <taxon>Actinomycetes</taxon>
        <taxon>Kitasatosporales</taxon>
        <taxon>Streptomycetaceae</taxon>
        <taxon>Streptomyces</taxon>
    </lineage>
</organism>
<keyword evidence="3" id="KW-1185">Reference proteome</keyword>
<dbReference type="EMBL" id="BSBI01000010">
    <property type="protein sequence ID" value="GLF97205.1"/>
    <property type="molecule type" value="Genomic_DNA"/>
</dbReference>
<dbReference type="RefSeq" id="WP_323449217.1">
    <property type="nucleotide sequence ID" value="NZ_BSBI01000010.1"/>
</dbReference>
<evidence type="ECO:0000313" key="2">
    <source>
        <dbReference type="EMBL" id="GLF97205.1"/>
    </source>
</evidence>
<feature type="signal peptide" evidence="1">
    <location>
        <begin position="1"/>
        <end position="27"/>
    </location>
</feature>
<dbReference type="Proteomes" id="UP001291653">
    <property type="component" value="Unassembled WGS sequence"/>
</dbReference>
<protein>
    <recommendedName>
        <fullName evidence="4">Secreted protein</fullName>
    </recommendedName>
</protein>
<comment type="caution">
    <text evidence="2">The sequence shown here is derived from an EMBL/GenBank/DDBJ whole genome shotgun (WGS) entry which is preliminary data.</text>
</comment>
<evidence type="ECO:0000313" key="3">
    <source>
        <dbReference type="Proteomes" id="UP001291653"/>
    </source>
</evidence>
<gene>
    <name evidence="2" type="ORF">SYYSPA8_22930</name>
</gene>
<feature type="chain" id="PRO_5045709827" description="Secreted protein" evidence="1">
    <location>
        <begin position="28"/>
        <end position="96"/>
    </location>
</feature>
<sequence length="96" mass="10011">MRRLAVTLATLAAAATLTVAVPTSAHAANGVLVVNEQVVPQPSGCYASEWAPLFVSNYTDEPVFILSGPDCDGELIDVVWPGDSTISEFGGSVYVN</sequence>
<name>A0ABQ5P3Z1_9ACTN</name>
<proteinExistence type="predicted"/>
<keyword evidence="1" id="KW-0732">Signal</keyword>
<evidence type="ECO:0000256" key="1">
    <source>
        <dbReference type="SAM" id="SignalP"/>
    </source>
</evidence>
<evidence type="ECO:0008006" key="4">
    <source>
        <dbReference type="Google" id="ProtNLM"/>
    </source>
</evidence>
<reference evidence="2 3" key="1">
    <citation type="submission" date="2022-10" db="EMBL/GenBank/DDBJ databases">
        <title>Draft genome sequence of Streptomyces sp. YSPA8.</title>
        <authorList>
            <person name="Moriuchi R."/>
            <person name="Dohra H."/>
            <person name="Yamamura H."/>
            <person name="Kodani S."/>
        </authorList>
    </citation>
    <scope>NUCLEOTIDE SEQUENCE [LARGE SCALE GENOMIC DNA]</scope>
    <source>
        <strain evidence="2 3">YSPA8</strain>
    </source>
</reference>
<accession>A0ABQ5P3Z1</accession>